<organism evidence="1 2">
    <name type="scientific">Marchantia polymorpha</name>
    <name type="common">Common liverwort</name>
    <name type="synonym">Marchantia aquatica</name>
    <dbReference type="NCBI Taxonomy" id="3197"/>
    <lineage>
        <taxon>Eukaryota</taxon>
        <taxon>Viridiplantae</taxon>
        <taxon>Streptophyta</taxon>
        <taxon>Embryophyta</taxon>
        <taxon>Marchantiophyta</taxon>
        <taxon>Marchantiopsida</taxon>
        <taxon>Marchantiidae</taxon>
        <taxon>Marchantiales</taxon>
        <taxon>Marchantiaceae</taxon>
        <taxon>Marchantia</taxon>
    </lineage>
</organism>
<accession>A0A2R6XDL5</accession>
<sequence length="60" mass="7002">MTCIDVIPTAICLPYKAFTDNKHCFARTLLNCKFFFLDANFSHIHAVVKARRQMDMKFMS</sequence>
<evidence type="ECO:0000313" key="2">
    <source>
        <dbReference type="Proteomes" id="UP000244005"/>
    </source>
</evidence>
<name>A0A2R6XDL5_MARPO</name>
<keyword evidence="2" id="KW-1185">Reference proteome</keyword>
<proteinExistence type="predicted"/>
<protein>
    <submittedName>
        <fullName evidence="1">Uncharacterized protein</fullName>
    </submittedName>
</protein>
<dbReference type="Gramene" id="Mp2g06100.1">
    <property type="protein sequence ID" value="Mp2g06100.1.cds1"/>
    <property type="gene ID" value="Mp2g06100"/>
</dbReference>
<dbReference type="Proteomes" id="UP000244005">
    <property type="component" value="Unassembled WGS sequence"/>
</dbReference>
<dbReference type="AlphaFoldDB" id="A0A2R6XDL5"/>
<reference evidence="2" key="1">
    <citation type="journal article" date="2017" name="Cell">
        <title>Insights into land plant evolution garnered from the Marchantia polymorpha genome.</title>
        <authorList>
            <person name="Bowman J.L."/>
            <person name="Kohchi T."/>
            <person name="Yamato K.T."/>
            <person name="Jenkins J."/>
            <person name="Shu S."/>
            <person name="Ishizaki K."/>
            <person name="Yamaoka S."/>
            <person name="Nishihama R."/>
            <person name="Nakamura Y."/>
            <person name="Berger F."/>
            <person name="Adam C."/>
            <person name="Aki S.S."/>
            <person name="Althoff F."/>
            <person name="Araki T."/>
            <person name="Arteaga-Vazquez M.A."/>
            <person name="Balasubrmanian S."/>
            <person name="Barry K."/>
            <person name="Bauer D."/>
            <person name="Boehm C.R."/>
            <person name="Briginshaw L."/>
            <person name="Caballero-Perez J."/>
            <person name="Catarino B."/>
            <person name="Chen F."/>
            <person name="Chiyoda S."/>
            <person name="Chovatia M."/>
            <person name="Davies K.M."/>
            <person name="Delmans M."/>
            <person name="Demura T."/>
            <person name="Dierschke T."/>
            <person name="Dolan L."/>
            <person name="Dorantes-Acosta A.E."/>
            <person name="Eklund D.M."/>
            <person name="Florent S.N."/>
            <person name="Flores-Sandoval E."/>
            <person name="Fujiyama A."/>
            <person name="Fukuzawa H."/>
            <person name="Galik B."/>
            <person name="Grimanelli D."/>
            <person name="Grimwood J."/>
            <person name="Grossniklaus U."/>
            <person name="Hamada T."/>
            <person name="Haseloff J."/>
            <person name="Hetherington A.J."/>
            <person name="Higo A."/>
            <person name="Hirakawa Y."/>
            <person name="Hundley H.N."/>
            <person name="Ikeda Y."/>
            <person name="Inoue K."/>
            <person name="Inoue S.I."/>
            <person name="Ishida S."/>
            <person name="Jia Q."/>
            <person name="Kakita M."/>
            <person name="Kanazawa T."/>
            <person name="Kawai Y."/>
            <person name="Kawashima T."/>
            <person name="Kennedy M."/>
            <person name="Kinose K."/>
            <person name="Kinoshita T."/>
            <person name="Kohara Y."/>
            <person name="Koide E."/>
            <person name="Komatsu K."/>
            <person name="Kopischke S."/>
            <person name="Kubo M."/>
            <person name="Kyozuka J."/>
            <person name="Lagercrantz U."/>
            <person name="Lin S.S."/>
            <person name="Lindquist E."/>
            <person name="Lipzen A.M."/>
            <person name="Lu C.W."/>
            <person name="De Luna E."/>
            <person name="Martienssen R.A."/>
            <person name="Minamino N."/>
            <person name="Mizutani M."/>
            <person name="Mizutani M."/>
            <person name="Mochizuki N."/>
            <person name="Monte I."/>
            <person name="Mosher R."/>
            <person name="Nagasaki H."/>
            <person name="Nakagami H."/>
            <person name="Naramoto S."/>
            <person name="Nishitani K."/>
            <person name="Ohtani M."/>
            <person name="Okamoto T."/>
            <person name="Okumura M."/>
            <person name="Phillips J."/>
            <person name="Pollak B."/>
            <person name="Reinders A."/>
            <person name="Rovekamp M."/>
            <person name="Sano R."/>
            <person name="Sawa S."/>
            <person name="Schmid M.W."/>
            <person name="Shirakawa M."/>
            <person name="Solano R."/>
            <person name="Spunde A."/>
            <person name="Suetsugu N."/>
            <person name="Sugano S."/>
            <person name="Sugiyama A."/>
            <person name="Sun R."/>
            <person name="Suzuki Y."/>
            <person name="Takenaka M."/>
            <person name="Takezawa D."/>
            <person name="Tomogane H."/>
            <person name="Tsuzuki M."/>
            <person name="Ueda T."/>
            <person name="Umeda M."/>
            <person name="Ward J.M."/>
            <person name="Watanabe Y."/>
            <person name="Yazaki K."/>
            <person name="Yokoyama R."/>
            <person name="Yoshitake Y."/>
            <person name="Yotsui I."/>
            <person name="Zachgo S."/>
            <person name="Schmutz J."/>
        </authorList>
    </citation>
    <scope>NUCLEOTIDE SEQUENCE [LARGE SCALE GENOMIC DNA]</scope>
    <source>
        <strain evidence="2">Tak-1</strain>
    </source>
</reference>
<gene>
    <name evidence="1" type="ORF">MARPO_0021s0065</name>
</gene>
<dbReference type="EMBL" id="KZ772693">
    <property type="protein sequence ID" value="PTQ44201.1"/>
    <property type="molecule type" value="Genomic_DNA"/>
</dbReference>
<evidence type="ECO:0000313" key="1">
    <source>
        <dbReference type="EMBL" id="PTQ44201.1"/>
    </source>
</evidence>